<evidence type="ECO:0000256" key="4">
    <source>
        <dbReference type="ARBA" id="ARBA00023136"/>
    </source>
</evidence>
<dbReference type="PROSITE" id="PS52015">
    <property type="entry name" value="TONB_CTD"/>
    <property type="match status" value="1"/>
</dbReference>
<dbReference type="InterPro" id="IPR006260">
    <property type="entry name" value="TonB/TolA_C"/>
</dbReference>
<dbReference type="OrthoDB" id="1265378at2"/>
<dbReference type="EMBL" id="FOVD01000007">
    <property type="protein sequence ID" value="SFN73594.1"/>
    <property type="molecule type" value="Genomic_DNA"/>
</dbReference>
<dbReference type="NCBIfam" id="TIGR01352">
    <property type="entry name" value="tonB_Cterm"/>
    <property type="match status" value="1"/>
</dbReference>
<dbReference type="Gene3D" id="3.30.1150.10">
    <property type="match status" value="1"/>
</dbReference>
<evidence type="ECO:0000256" key="1">
    <source>
        <dbReference type="ARBA" id="ARBA00004167"/>
    </source>
</evidence>
<dbReference type="InterPro" id="IPR037682">
    <property type="entry name" value="TonB_C"/>
</dbReference>
<evidence type="ECO:0000259" key="5">
    <source>
        <dbReference type="PROSITE" id="PS52015"/>
    </source>
</evidence>
<dbReference type="AlphaFoldDB" id="A0A1I5BFV2"/>
<dbReference type="GO" id="GO:0016020">
    <property type="term" value="C:membrane"/>
    <property type="evidence" value="ECO:0007669"/>
    <property type="project" value="UniProtKB-SubCell"/>
</dbReference>
<evidence type="ECO:0000313" key="7">
    <source>
        <dbReference type="Proteomes" id="UP000198769"/>
    </source>
</evidence>
<evidence type="ECO:0000313" key="6">
    <source>
        <dbReference type="EMBL" id="SFN73594.1"/>
    </source>
</evidence>
<keyword evidence="3" id="KW-1133">Transmembrane helix</keyword>
<comment type="subcellular location">
    <subcellularLocation>
        <location evidence="1">Membrane</location>
        <topology evidence="1">Single-pass membrane protein</topology>
    </subcellularLocation>
</comment>
<gene>
    <name evidence="6" type="ORF">SAMN05421594_4040</name>
</gene>
<organism evidence="6 7">
    <name type="scientific">Chryseobacterium oleae</name>
    <dbReference type="NCBI Taxonomy" id="491207"/>
    <lineage>
        <taxon>Bacteria</taxon>
        <taxon>Pseudomonadati</taxon>
        <taxon>Bacteroidota</taxon>
        <taxon>Flavobacteriia</taxon>
        <taxon>Flavobacteriales</taxon>
        <taxon>Weeksellaceae</taxon>
        <taxon>Chryseobacterium group</taxon>
        <taxon>Chryseobacterium</taxon>
    </lineage>
</organism>
<dbReference type="SUPFAM" id="SSF74653">
    <property type="entry name" value="TolA/TonB C-terminal domain"/>
    <property type="match status" value="1"/>
</dbReference>
<keyword evidence="7" id="KW-1185">Reference proteome</keyword>
<dbReference type="GO" id="GO:0055085">
    <property type="term" value="P:transmembrane transport"/>
    <property type="evidence" value="ECO:0007669"/>
    <property type="project" value="InterPro"/>
</dbReference>
<evidence type="ECO:0000256" key="2">
    <source>
        <dbReference type="ARBA" id="ARBA00022692"/>
    </source>
</evidence>
<feature type="domain" description="TonB C-terminal" evidence="5">
    <location>
        <begin position="150"/>
        <end position="244"/>
    </location>
</feature>
<proteinExistence type="predicted"/>
<sequence length="244" mass="28020">MVMIMIRILFLLLTVFSLKVSGQEAPVDYPKGMDSYDGGEVQFYRDFHQILIDKRLKPCKDKNELYNLKLVVYEDASVKYGIDNSSAASNNKCAFELGIKVLEYMNKWKPAVINGIKKPAVTSFLISPDIMFNRYKDGYTTQDIATILEMPGGMSRFRAEVARQIDISDFVWNKPFKLVVTFVVSNEGKMENVQLKESSGNSEFDQRILDGIKRMRKKKWTPAKRNGEPVESFYTLPLNFNPPR</sequence>
<protein>
    <submittedName>
        <fullName evidence="6">TonB family C-terminal domain-containing protein</fullName>
    </submittedName>
</protein>
<dbReference type="Proteomes" id="UP000198769">
    <property type="component" value="Unassembled WGS sequence"/>
</dbReference>
<dbReference type="Pfam" id="PF03544">
    <property type="entry name" value="TonB_C"/>
    <property type="match status" value="1"/>
</dbReference>
<reference evidence="7" key="1">
    <citation type="submission" date="2016-10" db="EMBL/GenBank/DDBJ databases">
        <authorList>
            <person name="Varghese N."/>
            <person name="Submissions S."/>
        </authorList>
    </citation>
    <scope>NUCLEOTIDE SEQUENCE [LARGE SCALE GENOMIC DNA]</scope>
    <source>
        <strain evidence="7">DSM 25575</strain>
    </source>
</reference>
<evidence type="ECO:0000256" key="3">
    <source>
        <dbReference type="ARBA" id="ARBA00022989"/>
    </source>
</evidence>
<name>A0A1I5BFV2_CHROL</name>
<accession>A0A1I5BFV2</accession>
<keyword evidence="4" id="KW-0472">Membrane</keyword>
<keyword evidence="2" id="KW-0812">Transmembrane</keyword>